<keyword evidence="1" id="KW-0343">GTPase activation</keyword>
<keyword evidence="2" id="KW-0175">Coiled coil</keyword>
<keyword evidence="6" id="KW-1185">Reference proteome</keyword>
<feature type="region of interest" description="Disordered" evidence="3">
    <location>
        <begin position="515"/>
        <end position="537"/>
    </location>
</feature>
<dbReference type="Gene3D" id="1.10.8.270">
    <property type="entry name" value="putative rabgap domain of human tbc1 domain family member 14 like domains"/>
    <property type="match status" value="1"/>
</dbReference>
<evidence type="ECO:0000256" key="1">
    <source>
        <dbReference type="ARBA" id="ARBA00022468"/>
    </source>
</evidence>
<dbReference type="PROSITE" id="PS50086">
    <property type="entry name" value="TBC_RABGAP"/>
    <property type="match status" value="1"/>
</dbReference>
<dbReference type="PANTHER" id="PTHR47219:SF9">
    <property type="entry name" value="GTPASE ACTIVATING PROTEIN AND CENTROSOME-ASSOCIATED, ISOFORM B"/>
    <property type="match status" value="1"/>
</dbReference>
<feature type="coiled-coil region" evidence="2">
    <location>
        <begin position="734"/>
        <end position="810"/>
    </location>
</feature>
<dbReference type="InParanoid" id="A0A1C7NS98"/>
<accession>A0A1C7NS98</accession>
<proteinExistence type="predicted"/>
<dbReference type="FunFam" id="1.10.472.80:FF:000027">
    <property type="entry name" value="GTPase activating protein (Evi5)"/>
    <property type="match status" value="1"/>
</dbReference>
<dbReference type="GO" id="GO:0031267">
    <property type="term" value="F:small GTPase binding"/>
    <property type="evidence" value="ECO:0007669"/>
    <property type="project" value="TreeGrafter"/>
</dbReference>
<protein>
    <submittedName>
        <fullName evidence="5">Ecotropic viral integration site 5</fullName>
    </submittedName>
</protein>
<evidence type="ECO:0000313" key="5">
    <source>
        <dbReference type="EMBL" id="OBZ90134.1"/>
    </source>
</evidence>
<evidence type="ECO:0000313" key="6">
    <source>
        <dbReference type="Proteomes" id="UP000093000"/>
    </source>
</evidence>
<dbReference type="OrthoDB" id="159449at2759"/>
<dbReference type="InterPro" id="IPR000195">
    <property type="entry name" value="Rab-GAP-TBC_dom"/>
</dbReference>
<evidence type="ECO:0000256" key="2">
    <source>
        <dbReference type="SAM" id="Coils"/>
    </source>
</evidence>
<dbReference type="SUPFAM" id="SSF47923">
    <property type="entry name" value="Ypt/Rab-GAP domain of gyp1p"/>
    <property type="match status" value="2"/>
</dbReference>
<dbReference type="FunFam" id="1.10.8.270:FF:000001">
    <property type="entry name" value="TBC1 domain family member 1"/>
    <property type="match status" value="1"/>
</dbReference>
<reference evidence="5 6" key="1">
    <citation type="submission" date="2016-03" db="EMBL/GenBank/DDBJ databases">
        <title>Choanephora cucurbitarum.</title>
        <authorList>
            <person name="Min B."/>
            <person name="Park H."/>
            <person name="Park J.-H."/>
            <person name="Shin H.-D."/>
            <person name="Choi I.-G."/>
        </authorList>
    </citation>
    <scope>NUCLEOTIDE SEQUENCE [LARGE SCALE GENOMIC DNA]</scope>
    <source>
        <strain evidence="5 6">KUS-F28377</strain>
    </source>
</reference>
<gene>
    <name evidence="5" type="primary">EVI5_0</name>
    <name evidence="5" type="ORF">A0J61_01827</name>
</gene>
<dbReference type="SMART" id="SM00164">
    <property type="entry name" value="TBC"/>
    <property type="match status" value="1"/>
</dbReference>
<evidence type="ECO:0000259" key="4">
    <source>
        <dbReference type="PROSITE" id="PS50086"/>
    </source>
</evidence>
<dbReference type="AlphaFoldDB" id="A0A1C7NS98"/>
<name>A0A1C7NS98_9FUNG</name>
<dbReference type="STRING" id="101091.A0A1C7NS98"/>
<feature type="region of interest" description="Disordered" evidence="3">
    <location>
        <begin position="922"/>
        <end position="947"/>
    </location>
</feature>
<evidence type="ECO:0000256" key="3">
    <source>
        <dbReference type="SAM" id="MobiDB-lite"/>
    </source>
</evidence>
<dbReference type="Proteomes" id="UP000093000">
    <property type="component" value="Unassembled WGS sequence"/>
</dbReference>
<comment type="caution">
    <text evidence="5">The sequence shown here is derived from an EMBL/GenBank/DDBJ whole genome shotgun (WGS) entry which is preliminary data.</text>
</comment>
<dbReference type="InterPro" id="IPR050302">
    <property type="entry name" value="Rab_GAP_TBC_domain"/>
</dbReference>
<organism evidence="5 6">
    <name type="scientific">Choanephora cucurbitarum</name>
    <dbReference type="NCBI Taxonomy" id="101091"/>
    <lineage>
        <taxon>Eukaryota</taxon>
        <taxon>Fungi</taxon>
        <taxon>Fungi incertae sedis</taxon>
        <taxon>Mucoromycota</taxon>
        <taxon>Mucoromycotina</taxon>
        <taxon>Mucoromycetes</taxon>
        <taxon>Mucorales</taxon>
        <taxon>Mucorineae</taxon>
        <taxon>Choanephoraceae</taxon>
        <taxon>Choanephoroideae</taxon>
        <taxon>Choanephora</taxon>
    </lineage>
</organism>
<dbReference type="EMBL" id="LUGH01000062">
    <property type="protein sequence ID" value="OBZ90134.1"/>
    <property type="molecule type" value="Genomic_DNA"/>
</dbReference>
<feature type="domain" description="Rab-GAP TBC" evidence="4">
    <location>
        <begin position="203"/>
        <end position="390"/>
    </location>
</feature>
<dbReference type="PANTHER" id="PTHR47219">
    <property type="entry name" value="RAB GTPASE-ACTIVATING PROTEIN 1-LIKE"/>
    <property type="match status" value="1"/>
</dbReference>
<sequence length="982" mass="111822">MTTVAPLAPEAIDRLRTLRNQNKPVSVDKVLIAAHLPDQTTSSSQEKSSLAERRKLQPNFRQLKLRANQSTAYLSDTEEKVLKRLEEANAKLPAQDSEEYMLAHLERQNALLNADPKSVCIESNRLQADFRTIRNLVSDATFSPVREDYEETIQAMLAKAPLKEEATDYDHDEWDFWQEVVKDFPAAVAKFPHLLTAKLQHGGIPHRIRGVIWQAMSQSSSLNLESLYHTLSEENETSSYERIIQRDLSRTFPQLDMFKDDGGEGQLAMGRLLKAYSLYDAHVGYCQGLAFLVGPLLMTMPEKQAFCVFVRLMETYDMRTMFTLNMEGLHLRLHQFGMLLSQLCPRLDAHFKCHQIHTAMYASQWYLTLFAYSFPISLVLRIYDLVFAEGAVETITRVAVALMQKNEEALLEITEFEHLMMYLGSRKLYEAGYNSDPEAVIHDAMALSSVITKQKMDSISDSYHREMEQGKTRAQQVLAIRFGGWSLPGKSPKRPSNNKRDSWFSWGSTVALDETTSKSDSIIPSSSATSSQHDIVPSSQDRTVPLLHEQIEDLVVALSHLQKENSQITEDLMARQMKEMDWAKEREELLQKNARLERQLGHRLDPLEDQLSDADSSVVETPSDRLQKEAEFVGFVKSLELSGDFGSLIAGALATDPQPEMDNKMLRREQDDPVSLKDQPERVIKETAYTDLCEITSELVSIKLANFEMGQKYQKICESNEELARALKITKEGQAALIERIMELQTTIESLQVDKEHLLQERDHLIEENQVLAERDSTITKTCADLQLEKLSLDKDCHDLKEKIMELEEQRREYLMPRGSFAEEVFAAHQSLFGTESVPMSRRHTLQVFSDEKDVYQKKYIESDLRCRELEKMLAETKFRLVEYETASGGSVQQNRRSTIQTKRSSVLSRTGSSCSSIIAPLSPTFGEPRESNESLRSTVSSSSNHHKRASMYSRFVNILGTGSLTEETQAIVEEPQRLNCH</sequence>
<dbReference type="Gene3D" id="1.10.472.80">
    <property type="entry name" value="Ypt/Rab-GAP domain of gyp1p, domain 3"/>
    <property type="match status" value="1"/>
</dbReference>
<feature type="compositionally biased region" description="Polar residues" evidence="3">
    <location>
        <begin position="935"/>
        <end position="944"/>
    </location>
</feature>
<dbReference type="Gene3D" id="1.10.10.750">
    <property type="entry name" value="Ypt/Rab-GAP domain of gyp1p, domain 1"/>
    <property type="match status" value="1"/>
</dbReference>
<dbReference type="GO" id="GO:0005096">
    <property type="term" value="F:GTPase activator activity"/>
    <property type="evidence" value="ECO:0007669"/>
    <property type="project" value="UniProtKB-KW"/>
</dbReference>
<dbReference type="Pfam" id="PF23436">
    <property type="entry name" value="RabGap-TBC_2"/>
    <property type="match status" value="1"/>
</dbReference>
<feature type="compositionally biased region" description="Low complexity" evidence="3">
    <location>
        <begin position="518"/>
        <end position="531"/>
    </location>
</feature>
<dbReference type="InterPro" id="IPR035969">
    <property type="entry name" value="Rab-GAP_TBC_sf"/>
</dbReference>